<sequence length="369" mass="43569">MMQSNPSLLPHLAQQQQQQLLQQQQQQQQQQRGLFYTQVAYPMLSNLKPSDRTHGVFSTYPARLKHSDDNALLLPESYITKKTRFAGSESDEDYYEEESDEDEEKENGDGGEERRKLVNKQNQTGQTKTGWPKITRKKNNLNYTEVDLTKISETEETLVPIRLDIDIDSIKLRDRFLWNMNEQYLTPEKFGEMLCEDLELPHYKFVQPIADSIRSQVLDFESVRTVQLPSSHTRVLIKLDLQIGKVNYRDQFEWDLQNDSANAPEVFSRQLTAELGVGGEYVSIISHAIREQLFRHKKQYVEELMIESEIRSTLDNVYRPMEEIKHWEPQLEALPNDELEKLLIAQERNIRRMRRETRFKRSTRRISNY</sequence>
<dbReference type="PANTHER" id="PTHR10019">
    <property type="entry name" value="SNF5"/>
    <property type="match status" value="1"/>
</dbReference>
<dbReference type="GO" id="GO:0006338">
    <property type="term" value="P:chromatin remodeling"/>
    <property type="evidence" value="ECO:0007669"/>
    <property type="project" value="InterPro"/>
</dbReference>
<evidence type="ECO:0000313" key="8">
    <source>
        <dbReference type="Proteomes" id="UP000716291"/>
    </source>
</evidence>
<evidence type="ECO:0000256" key="2">
    <source>
        <dbReference type="ARBA" id="ARBA00010239"/>
    </source>
</evidence>
<feature type="compositionally biased region" description="Polar residues" evidence="6">
    <location>
        <begin position="119"/>
        <end position="129"/>
    </location>
</feature>
<comment type="subcellular location">
    <subcellularLocation>
        <location evidence="1">Nucleus</location>
    </subcellularLocation>
</comment>
<evidence type="ECO:0000256" key="1">
    <source>
        <dbReference type="ARBA" id="ARBA00004123"/>
    </source>
</evidence>
<dbReference type="Proteomes" id="UP000716291">
    <property type="component" value="Unassembled WGS sequence"/>
</dbReference>
<keyword evidence="5" id="KW-0539">Nucleus</keyword>
<dbReference type="Pfam" id="PF04855">
    <property type="entry name" value="SNF5"/>
    <property type="match status" value="1"/>
</dbReference>
<keyword evidence="3" id="KW-0805">Transcription regulation</keyword>
<dbReference type="GO" id="GO:0000228">
    <property type="term" value="C:nuclear chromosome"/>
    <property type="evidence" value="ECO:0007669"/>
    <property type="project" value="InterPro"/>
</dbReference>
<evidence type="ECO:0000313" key="7">
    <source>
        <dbReference type="EMBL" id="KAG1310060.1"/>
    </source>
</evidence>
<feature type="compositionally biased region" description="Basic and acidic residues" evidence="6">
    <location>
        <begin position="107"/>
        <end position="116"/>
    </location>
</feature>
<feature type="compositionally biased region" description="Acidic residues" evidence="6">
    <location>
        <begin position="89"/>
        <end position="106"/>
    </location>
</feature>
<organism evidence="7 8">
    <name type="scientific">Rhizopus oryzae</name>
    <name type="common">Mucormycosis agent</name>
    <name type="synonym">Rhizopus arrhizus var. delemar</name>
    <dbReference type="NCBI Taxonomy" id="64495"/>
    <lineage>
        <taxon>Eukaryota</taxon>
        <taxon>Fungi</taxon>
        <taxon>Fungi incertae sedis</taxon>
        <taxon>Mucoromycota</taxon>
        <taxon>Mucoromycotina</taxon>
        <taxon>Mucoromycetes</taxon>
        <taxon>Mucorales</taxon>
        <taxon>Mucorineae</taxon>
        <taxon>Rhizopodaceae</taxon>
        <taxon>Rhizopus</taxon>
    </lineage>
</organism>
<keyword evidence="8" id="KW-1185">Reference proteome</keyword>
<evidence type="ECO:0008006" key="9">
    <source>
        <dbReference type="Google" id="ProtNLM"/>
    </source>
</evidence>
<evidence type="ECO:0000256" key="3">
    <source>
        <dbReference type="ARBA" id="ARBA00023015"/>
    </source>
</evidence>
<dbReference type="OrthoDB" id="10258327at2759"/>
<name>A0A9P6XBQ3_RHIOR</name>
<dbReference type="AlphaFoldDB" id="A0A9P6XBQ3"/>
<dbReference type="EMBL" id="JAANQT010000552">
    <property type="protein sequence ID" value="KAG1310060.1"/>
    <property type="molecule type" value="Genomic_DNA"/>
</dbReference>
<protein>
    <recommendedName>
        <fullName evidence="9">SNF5-domain-containing protein</fullName>
    </recommendedName>
</protein>
<dbReference type="InterPro" id="IPR006939">
    <property type="entry name" value="SNF5"/>
</dbReference>
<gene>
    <name evidence="7" type="ORF">G6F64_004831</name>
</gene>
<reference evidence="7" key="1">
    <citation type="journal article" date="2020" name="Microb. Genom.">
        <title>Genetic diversity of clinical and environmental Mucorales isolates obtained from an investigation of mucormycosis cases among solid organ transplant recipients.</title>
        <authorList>
            <person name="Nguyen M.H."/>
            <person name="Kaul D."/>
            <person name="Muto C."/>
            <person name="Cheng S.J."/>
            <person name="Richter R.A."/>
            <person name="Bruno V.M."/>
            <person name="Liu G."/>
            <person name="Beyhan S."/>
            <person name="Sundermann A.J."/>
            <person name="Mounaud S."/>
            <person name="Pasculle A.W."/>
            <person name="Nierman W.C."/>
            <person name="Driscoll E."/>
            <person name="Cumbie R."/>
            <person name="Clancy C.J."/>
            <person name="Dupont C.L."/>
        </authorList>
    </citation>
    <scope>NUCLEOTIDE SEQUENCE</scope>
    <source>
        <strain evidence="7">GL11</strain>
    </source>
</reference>
<evidence type="ECO:0000256" key="4">
    <source>
        <dbReference type="ARBA" id="ARBA00023163"/>
    </source>
</evidence>
<feature type="region of interest" description="Disordered" evidence="6">
    <location>
        <begin position="85"/>
        <end position="134"/>
    </location>
</feature>
<evidence type="ECO:0000256" key="5">
    <source>
        <dbReference type="ARBA" id="ARBA00023242"/>
    </source>
</evidence>
<accession>A0A9P6XBQ3</accession>
<keyword evidence="4" id="KW-0804">Transcription</keyword>
<evidence type="ECO:0000256" key="6">
    <source>
        <dbReference type="SAM" id="MobiDB-lite"/>
    </source>
</evidence>
<comment type="caution">
    <text evidence="7">The sequence shown here is derived from an EMBL/GenBank/DDBJ whole genome shotgun (WGS) entry which is preliminary data.</text>
</comment>
<proteinExistence type="inferred from homology"/>
<comment type="similarity">
    <text evidence="2">Belongs to the SNF5 family.</text>
</comment>